<evidence type="ECO:0000256" key="1">
    <source>
        <dbReference type="ARBA" id="ARBA00034923"/>
    </source>
</evidence>
<dbReference type="Proteomes" id="UP000267159">
    <property type="component" value="Unassembled WGS sequence"/>
</dbReference>
<proteinExistence type="predicted"/>
<dbReference type="InterPro" id="IPR027785">
    <property type="entry name" value="UvrD-like_helicase_C"/>
</dbReference>
<dbReference type="GO" id="GO:0000725">
    <property type="term" value="P:recombinational repair"/>
    <property type="evidence" value="ECO:0007669"/>
    <property type="project" value="TreeGrafter"/>
</dbReference>
<dbReference type="GO" id="GO:0033202">
    <property type="term" value="C:DNA helicase complex"/>
    <property type="evidence" value="ECO:0007669"/>
    <property type="project" value="TreeGrafter"/>
</dbReference>
<dbReference type="GO" id="GO:0005524">
    <property type="term" value="F:ATP binding"/>
    <property type="evidence" value="ECO:0007669"/>
    <property type="project" value="InterPro"/>
</dbReference>
<dbReference type="InterPro" id="IPR000212">
    <property type="entry name" value="DNA_helicase_UvrD/REP"/>
</dbReference>
<dbReference type="Gene3D" id="3.40.50.300">
    <property type="entry name" value="P-loop containing nucleotide triphosphate hydrolases"/>
    <property type="match status" value="2"/>
</dbReference>
<dbReference type="GO" id="GO:0003677">
    <property type="term" value="F:DNA binding"/>
    <property type="evidence" value="ECO:0007669"/>
    <property type="project" value="InterPro"/>
</dbReference>
<comment type="caution">
    <text evidence="3">The sequence shown here is derived from an EMBL/GenBank/DDBJ whole genome shotgun (WGS) entry which is preliminary data.</text>
</comment>
<evidence type="ECO:0000313" key="4">
    <source>
        <dbReference type="Proteomes" id="UP000267159"/>
    </source>
</evidence>
<dbReference type="GO" id="GO:0043138">
    <property type="term" value="F:3'-5' DNA helicase activity"/>
    <property type="evidence" value="ECO:0007669"/>
    <property type="project" value="TreeGrafter"/>
</dbReference>
<organism evidence="3 4">
    <name type="scientific">Bacteroides acidifaciens</name>
    <dbReference type="NCBI Taxonomy" id="85831"/>
    <lineage>
        <taxon>Bacteria</taxon>
        <taxon>Pseudomonadati</taxon>
        <taxon>Bacteroidota</taxon>
        <taxon>Bacteroidia</taxon>
        <taxon>Bacteroidales</taxon>
        <taxon>Bacteroidaceae</taxon>
        <taxon>Bacteroides</taxon>
    </lineage>
</organism>
<feature type="domain" description="UvrD-like helicase C-terminal" evidence="2">
    <location>
        <begin position="561"/>
        <end position="611"/>
    </location>
</feature>
<name>A0A3L8A8H6_9BACE</name>
<dbReference type="SUPFAM" id="SSF52540">
    <property type="entry name" value="P-loop containing nucleoside triphosphate hydrolases"/>
    <property type="match status" value="1"/>
</dbReference>
<dbReference type="RefSeq" id="WP_121766748.1">
    <property type="nucleotide sequence ID" value="NZ_RAZM01000054.1"/>
</dbReference>
<dbReference type="EMBL" id="RAZM01000054">
    <property type="protein sequence ID" value="RLT79302.1"/>
    <property type="molecule type" value="Genomic_DNA"/>
</dbReference>
<dbReference type="Pfam" id="PF13538">
    <property type="entry name" value="UvrD_C_2"/>
    <property type="match status" value="1"/>
</dbReference>
<gene>
    <name evidence="3" type="ORF">D7Y07_14300</name>
</gene>
<protein>
    <recommendedName>
        <fullName evidence="1">DNA 3'-5' helicase II</fullName>
    </recommendedName>
</protein>
<dbReference type="GO" id="GO:0005829">
    <property type="term" value="C:cytosol"/>
    <property type="evidence" value="ECO:0007669"/>
    <property type="project" value="TreeGrafter"/>
</dbReference>
<dbReference type="InterPro" id="IPR027417">
    <property type="entry name" value="P-loop_NTPase"/>
</dbReference>
<reference evidence="3 4" key="1">
    <citation type="submission" date="2018-09" db="EMBL/GenBank/DDBJ databases">
        <title>Murine metabolic-syndrome-specific gut microbial biobank.</title>
        <authorList>
            <person name="Liu C."/>
        </authorList>
    </citation>
    <scope>NUCLEOTIDE SEQUENCE [LARGE SCALE GENOMIC DNA]</scope>
    <source>
        <strain evidence="3 4">0.1X-D8-26</strain>
    </source>
</reference>
<sequence length="691" mass="79436">MQFIGNVEDIEKDILANLIYDKLSSLILDEKAVLYYQYPFYRGDIKSDFIEAKLLLVSPIYGLFFFEVDKNETFTEAIQDRVDTLYNEIASRMLKHSSLRSRRNQLKYELHSVIVGNYVHYSDGKEEYMVCKVDDISTLINENKLDSPIPQETLILIESCIDGTSTLNQKKERSNVRPLTKASILNEIQSHIANFDIVQKKIAEIDIDLPQRIRGLAGSGKTIVLAYKAARFHAQYPDKKILYTFYTKSLAATVKNLINRAFKNYSSSEPDWNMIKVCHGWGSSSSEGVYYNTCINNGYQPMTFAEARRYSDNAFAYICKELYMKDITKEYDLILIDEGQDFPSEFYRLCYKLCNTKRICWAYDDFQNIFDVEIQNEQNTFGFDSFGKPYIDFSTGGNSLQDQVLMKCYRTPRYSLIYAFALGLGIYNEKILQRLESNKQWESLGFKVEKGNSQTGDEMIISRPEENTPSYSNKEFTKDSINVKKYASIEKECCNIADEISRCIQEQGLLPTDICVICIDSNRIGDYFSNISIGLRQHGINPFNLLNAPYNNTTFFSEGRVTLSSVNKAKGNECGMVFICGIDSVFKNPNNVVMRDKLFTSMTRTKGWLHLSGCGDGMEAFLRELKEIEEKNYKLVFIQPDRAETKNIENVSRATDAAEHHIFEQIRKLRESGLKDEEIQKIINGLLFPTK</sequence>
<dbReference type="PANTHER" id="PTHR11070:SF2">
    <property type="entry name" value="ATP-DEPENDENT DNA HELICASE SRS2"/>
    <property type="match status" value="1"/>
</dbReference>
<dbReference type="AlphaFoldDB" id="A0A3L8A8H6"/>
<accession>A0A3L8A8H6</accession>
<evidence type="ECO:0000313" key="3">
    <source>
        <dbReference type="EMBL" id="RLT79302.1"/>
    </source>
</evidence>
<evidence type="ECO:0000259" key="2">
    <source>
        <dbReference type="Pfam" id="PF13538"/>
    </source>
</evidence>
<dbReference type="PANTHER" id="PTHR11070">
    <property type="entry name" value="UVRD / RECB / PCRA DNA HELICASE FAMILY MEMBER"/>
    <property type="match status" value="1"/>
</dbReference>